<sequence length="1187" mass="132495">MADDNNIASNASINYGAWIYVAEKNTETCEILSRLVLTAPGHEVAIAPMLLDVTVEANFEPTVKCPMLLNDGTVILRLGNFMPCAFFLNSADDLRLCEDVVGNVAAICEEAAVRYHYSGGAGDVTADGAGAGETSAAAVASEGGEGGRWRNPRTVTTASDVCGRVNAPEEDSFVYIVCTYGFRELLYHGYLVPHWQETCEVSVGNRRAVKIPLVSPFMFTQCRDDHVDIADPFVLENGFYHRGLADALFSFLFRPVAVSLRYHDVHNFISAGLDQYVNDTYANAKICDRKVYTCHGNNKLSNSDKDTLALCDGVANEVVLSYLTQFLDSAYDAPNSMDFFSWPAVKDKSHEEVLRQLDDLMMHMTVHVSALVFSGNSVLYQNRICKSMGGAGSSESKDESSIEALLKTVHHGNGIQLLYEDGYDDAKCMVRPHTPKPKNTKYNLDHLAFAASFSPHVLTKLAWVLNRCEEYKTTQSASSVCYLVLNSSSTGTCLHCDGKHCNTCVGGLMCRMGTRFPNVNRPPRKEPCVTTLLTRQFADMSLLGSFGKRYNADRDQAGAKDGRGAAVEPLDKTKYFLNVLDYCKRESLIDVEGNDIMQISGKADFVKIMSGLNRTIDDELVKLLGDMRRHVTAKDDLANSTLSFTLDLNPLGYGFAPLLQFVHVKTLVNILESLALVVAIEKITSYPLTQASYAKWIRQHYQSIYGEFKKSVAKKGFMTLSDYKVKNASFSDTFPDFSYVKREYANASGGAQQQHQHCLPTTTYQCRLWSFNFTSLRDVRIKYKPVPRNKESPYFQKPERGVQNPVSGPLAFLVTRFHKDLFPNVTVSPMTLWQRIYMNTLKNFNVDLGDKAEVEQFIRFMFEQTIEWEASNCIDAKPDSLVQYVEFRLTNRLLHASGQRGQYIGTVQALSTVLSEAKLEGFPCYIEPEKSFYSVSDYYDYCRGQNRPVTVGRTRPYGNTNGMFENRPLVTVPYALEKYPGASGNANIFHCGQLGYYSGSGVDRNLGVMSKNSDYNFMRKKHVLCTPMTNVIYTKTNRGVQVFDFDMLKQRVGALLAEQQHSSGCDLEVVVLNEILKTVKEPSYNDLLFLTDYQEHLANDLFEKIKLLDELEVASPYTLETLQEVFQEKAEPNPSTSGMSYDFSSIIPKASDVEDCGGMMMGGGAAGMIHDFGGGVEDEPILKRMRL</sequence>
<dbReference type="KEGG" id="vg:80541537"/>
<proteinExistence type="inferred from homology"/>
<dbReference type="GeneID" id="80541537"/>
<evidence type="ECO:0000256" key="3">
    <source>
        <dbReference type="ARBA" id="ARBA00023125"/>
    </source>
</evidence>
<dbReference type="HAMAP" id="MF_04007">
    <property type="entry name" value="HSV_DNBI"/>
    <property type="match status" value="1"/>
</dbReference>
<reference evidence="4" key="2">
    <citation type="journal article" date="2013" name="Genome Announc.">
        <title>Complete Genome Sequence of Elephant Endotheliotropic Herpesvirus 1A.</title>
        <authorList>
            <person name="Ling P.D."/>
            <person name="Reid J.G."/>
            <person name="Qin X."/>
            <person name="Muzny D.M."/>
            <person name="Gibbs R."/>
            <person name="Petrosino J."/>
            <person name="Peng R."/>
            <person name="Zong J.C."/>
            <person name="Heaggans S.Y."/>
            <person name="Hayward G.S."/>
        </authorList>
    </citation>
    <scope>NUCLEOTIDE SEQUENCE</scope>
    <source>
        <strain evidence="4">Nyah NAP97</strain>
    </source>
</reference>
<dbReference type="GO" id="GO:0042025">
    <property type="term" value="C:host cell nucleus"/>
    <property type="evidence" value="ECO:0007669"/>
    <property type="project" value="InterPro"/>
</dbReference>
<keyword evidence="2" id="KW-0235">DNA replication</keyword>
<keyword evidence="1" id="KW-1048">Host nucleus</keyword>
<evidence type="ECO:0000313" key="5">
    <source>
        <dbReference type="Proteomes" id="UP001162024"/>
    </source>
</evidence>
<dbReference type="Gene3D" id="1.20.190.40">
    <property type="entry name" value="Viral ssDNA binding protein, head domain"/>
    <property type="match status" value="1"/>
</dbReference>
<dbReference type="InterPro" id="IPR035989">
    <property type="entry name" value="DBP_sf"/>
</dbReference>
<reference evidence="4" key="4">
    <citation type="journal article" date="2016" name="ILAR J">
        <title>Review of Elephant Endotheliotropic Herpesviruses and Acute Hemorrhagic Disease.</title>
        <authorList>
            <person name="Long S.Y."/>
            <person name="Latimer E.M."/>
            <person name="Hayward G.S."/>
        </authorList>
    </citation>
    <scope>NUCLEOTIDE SEQUENCE</scope>
    <source>
        <strain evidence="4">Nyah NAP97</strain>
    </source>
</reference>
<reference evidence="4" key="7">
    <citation type="submission" date="2019-08" db="EMBL/GenBank/DDBJ databases">
        <title>Complete Genome Assembly and Annotation of EEHV3A the First Example of a GC-Branch African Elephant Endotheliotrophic Herpesvirus Associated with Lethal Hemorrhagic Disease.</title>
        <authorList>
            <person name="Tan J."/>
            <person name="Ling P.D."/>
            <person name="Worley K."/>
            <person name="Proudfoot J."/>
            <person name="Bowman M."/>
            <person name="Qin X."/>
            <person name="Latimer E.M."/>
            <person name="Holder K."/>
            <person name="Fayette M."/>
            <person name="Nodolf S."/>
            <person name="Heaggans S.Y."/>
            <person name="Zong J.-C."/>
            <person name="Pearson V.R."/>
            <person name="Hayward G.S."/>
        </authorList>
    </citation>
    <scope>NUCLEOTIDE SEQUENCE</scope>
    <source>
        <strain evidence="4">Nyah NAP97</strain>
    </source>
</reference>
<keyword evidence="5" id="KW-1185">Reference proteome</keyword>
<name>A0A866VT10_9BETA</name>
<dbReference type="Pfam" id="PF00747">
    <property type="entry name" value="Viral_DNA_bp"/>
    <property type="match status" value="2"/>
</dbReference>
<reference evidence="4" key="1">
    <citation type="journal article" date="2009" name="Vet. Pathol.">
        <title>Clinico-pathologic features of fatal disease attributed to new variants of endotheliotropic herpesviruses in two Asian elephants (Elephas maximus).</title>
        <authorList>
            <person name="Garner M.M."/>
            <person name="Helmick K."/>
            <person name="Ochsenreiter J."/>
            <person name="Richman L.K."/>
            <person name="Latimer E."/>
            <person name="Wise A.G."/>
            <person name="Maes R.K."/>
            <person name="Kiupel M."/>
            <person name="Nordhausen R.W."/>
            <person name="Zong J.C."/>
            <person name="Hayward G.S."/>
        </authorList>
    </citation>
    <scope>NUCLEOTIDE SEQUENCE</scope>
    <source>
        <strain evidence="4">Nyah NAP97</strain>
    </source>
</reference>
<reference evidence="4" key="6">
    <citation type="journal article" date="2016" name="MSphere">
        <title>Comparison of the Gene Coding Contents and Other Unusual Features of the GC-Rich and AT-Rich Branch Probosciviruses.</title>
        <authorList>
            <person name="Ling P.D."/>
            <person name="Long S.Y."/>
            <person name="Zong J.C."/>
            <person name="Heaggans S.Y."/>
            <person name="Qin X."/>
            <person name="Hayward G.S."/>
        </authorList>
    </citation>
    <scope>NUCLEOTIDE SEQUENCE</scope>
    <source>
        <strain evidence="4">Nyah NAP97</strain>
    </source>
</reference>
<dbReference type="InterPro" id="IPR000635">
    <property type="entry name" value="Viral_ssDNA-bd"/>
</dbReference>
<dbReference type="RefSeq" id="YP_010802754.1">
    <property type="nucleotide sequence ID" value="NC_077039.1"/>
</dbReference>
<evidence type="ECO:0000313" key="4">
    <source>
        <dbReference type="EMBL" id="QOE74420.1"/>
    </source>
</evidence>
<dbReference type="GO" id="GO:0006260">
    <property type="term" value="P:DNA replication"/>
    <property type="evidence" value="ECO:0007669"/>
    <property type="project" value="UniProtKB-KW"/>
</dbReference>
<dbReference type="EMBL" id="MN373268">
    <property type="protein sequence ID" value="QOE74420.1"/>
    <property type="molecule type" value="Genomic_DNA"/>
</dbReference>
<protein>
    <submittedName>
        <fullName evidence="4">Major DNA binding protein</fullName>
    </submittedName>
</protein>
<reference evidence="4" key="5">
    <citation type="journal article" date="2016" name="MSphere">
        <title>Complete Genome Sequence of Elephant Endotheliotropic Herpesvirus 4, the First Example of a GC-Rich Branch Proboscivirus.</title>
        <authorList>
            <person name="Ling P.D."/>
            <person name="Long S.Y."/>
            <person name="Fuery A."/>
            <person name="Peng R.S."/>
            <person name="Heaggans S.Y."/>
            <person name="Qin X."/>
            <person name="Worley K.C."/>
            <person name="Dugan S."/>
            <person name="Hayward G.S."/>
        </authorList>
    </citation>
    <scope>NUCLEOTIDE SEQUENCE</scope>
    <source>
        <strain evidence="4">Nyah NAP97</strain>
    </source>
</reference>
<keyword evidence="3" id="KW-0238">DNA-binding</keyword>
<evidence type="ECO:0000256" key="2">
    <source>
        <dbReference type="ARBA" id="ARBA00022705"/>
    </source>
</evidence>
<reference evidence="4" key="3">
    <citation type="journal article" date="2014" name="J. Virol.">
        <title>Comparative genome analysis of four elephant endotheliotropic herpesviruses, EEHV3, EEHV4, EEHV5, and EEHV6, from cases of hemorrhagic disease or viremia.</title>
        <authorList>
            <person name="Zong JC"/>
            <person name="Latimer EM"/>
            <person name="Long SY"/>
            <person name="Richman LK"/>
            <person name="Heaggans SY"/>
            <person name="Hayward GS."/>
        </authorList>
    </citation>
    <scope>NUCLEOTIDE SEQUENCE</scope>
    <source>
        <strain evidence="4">Nyah NAP97</strain>
    </source>
</reference>
<organism evidence="4 5">
    <name type="scientific">Elephant endotheliotropic herpesvirus 3A</name>
    <dbReference type="NCBI Taxonomy" id="1329409"/>
    <lineage>
        <taxon>Viruses</taxon>
        <taxon>Duplodnaviria</taxon>
        <taxon>Heunggongvirae</taxon>
        <taxon>Peploviricota</taxon>
        <taxon>Herviviricetes</taxon>
        <taxon>Herpesvirales</taxon>
        <taxon>Orthoherpesviridae</taxon>
        <taxon>Betaherpesvirinae</taxon>
        <taxon>Proboscivirus</taxon>
        <taxon>Elephant endotheliotropic herpesvirus 3</taxon>
    </lineage>
</organism>
<gene>
    <name evidence="4" type="primary">U41</name>
</gene>
<dbReference type="Proteomes" id="UP001162024">
    <property type="component" value="Segment"/>
</dbReference>
<dbReference type="GO" id="GO:0003697">
    <property type="term" value="F:single-stranded DNA binding"/>
    <property type="evidence" value="ECO:0007669"/>
    <property type="project" value="InterPro"/>
</dbReference>
<dbReference type="SUPFAM" id="SSF118208">
    <property type="entry name" value="Viral ssDNA binding protein"/>
    <property type="match status" value="1"/>
</dbReference>
<dbReference type="InterPro" id="IPR043031">
    <property type="entry name" value="Viral_ssDBP_head"/>
</dbReference>
<accession>A0A866VT10</accession>
<evidence type="ECO:0000256" key="1">
    <source>
        <dbReference type="ARBA" id="ARBA00022562"/>
    </source>
</evidence>